<dbReference type="GO" id="GO:0017172">
    <property type="term" value="F:cysteine dioxygenase activity"/>
    <property type="evidence" value="ECO:0007669"/>
    <property type="project" value="UniProtKB-EC"/>
</dbReference>
<dbReference type="AlphaFoldDB" id="A0ABC9BJJ2"/>
<feature type="region of interest" description="Disordered" evidence="8">
    <location>
        <begin position="280"/>
        <end position="299"/>
    </location>
</feature>
<feature type="compositionally biased region" description="Acidic residues" evidence="8">
    <location>
        <begin position="285"/>
        <end position="299"/>
    </location>
</feature>
<protein>
    <recommendedName>
        <fullName evidence="3">cysteine dioxygenase</fullName>
        <ecNumber evidence="3">1.13.11.20</ecNumber>
    </recommendedName>
</protein>
<feature type="region of interest" description="Disordered" evidence="8">
    <location>
        <begin position="89"/>
        <end position="111"/>
    </location>
</feature>
<dbReference type="Proteomes" id="UP001497457">
    <property type="component" value="Chromosome 25rd"/>
</dbReference>
<keyword evidence="5" id="KW-0560">Oxidoreductase</keyword>
<dbReference type="Pfam" id="PF07847">
    <property type="entry name" value="PCO_ADO"/>
    <property type="match status" value="1"/>
</dbReference>
<evidence type="ECO:0000256" key="4">
    <source>
        <dbReference type="ARBA" id="ARBA00022723"/>
    </source>
</evidence>
<proteinExistence type="inferred from homology"/>
<comment type="similarity">
    <text evidence="2">Belongs to the cysteine dioxygenase family.</text>
</comment>
<sequence>MALAFPPYIMALSKVQRLYDACDVVFSSPAAAPTLGEFRWLQKILGEPPRDASAYLCSYLCAFVRVRWQLTVVGFVRLSDAVEAEDVGIDDGEKPTLSPSSSSDDELSPKSGRALLPARAFTRITYVHIHQCDDFSIGVFCFPAGATLPLHDHPEMVVLSKLLYGSVRMRSYDWVAEPPPPQGAAGRKCGLARAVAADEVRRAPCEASVLFPRSGGNLHAFTAVTPCAILDVLTPPYSEEQGRPSTYFADVPIPSLPGFAFLEETDLPEDFTVAGAPYLGPELTVDMDDDDDDYDDYDE</sequence>
<accession>A0ABC9BJJ2</accession>
<evidence type="ECO:0000256" key="2">
    <source>
        <dbReference type="ARBA" id="ARBA00006622"/>
    </source>
</evidence>
<evidence type="ECO:0000256" key="1">
    <source>
        <dbReference type="ARBA" id="ARBA00001954"/>
    </source>
</evidence>
<comment type="catalytic activity">
    <reaction evidence="7">
        <text>L-cysteine + O2 = 3-sulfino-L-alanine + H(+)</text>
        <dbReference type="Rhea" id="RHEA:20441"/>
        <dbReference type="ChEBI" id="CHEBI:15378"/>
        <dbReference type="ChEBI" id="CHEBI:15379"/>
        <dbReference type="ChEBI" id="CHEBI:35235"/>
        <dbReference type="ChEBI" id="CHEBI:61085"/>
        <dbReference type="EC" id="1.13.11.20"/>
    </reaction>
    <physiologicalReaction direction="left-to-right" evidence="7">
        <dbReference type="Rhea" id="RHEA:20442"/>
    </physiologicalReaction>
</comment>
<dbReference type="CDD" id="cd20289">
    <property type="entry name" value="cupin_ADO"/>
    <property type="match status" value="1"/>
</dbReference>
<dbReference type="EMBL" id="OZ075135">
    <property type="protein sequence ID" value="CAL4999410.1"/>
    <property type="molecule type" value="Genomic_DNA"/>
</dbReference>
<evidence type="ECO:0000256" key="6">
    <source>
        <dbReference type="ARBA" id="ARBA00023004"/>
    </source>
</evidence>
<organism evidence="9 10">
    <name type="scientific">Urochloa decumbens</name>
    <dbReference type="NCBI Taxonomy" id="240449"/>
    <lineage>
        <taxon>Eukaryota</taxon>
        <taxon>Viridiplantae</taxon>
        <taxon>Streptophyta</taxon>
        <taxon>Embryophyta</taxon>
        <taxon>Tracheophyta</taxon>
        <taxon>Spermatophyta</taxon>
        <taxon>Magnoliopsida</taxon>
        <taxon>Liliopsida</taxon>
        <taxon>Poales</taxon>
        <taxon>Poaceae</taxon>
        <taxon>PACMAD clade</taxon>
        <taxon>Panicoideae</taxon>
        <taxon>Panicodae</taxon>
        <taxon>Paniceae</taxon>
        <taxon>Melinidinae</taxon>
        <taxon>Urochloa</taxon>
    </lineage>
</organism>
<reference evidence="9" key="1">
    <citation type="submission" date="2024-10" db="EMBL/GenBank/DDBJ databases">
        <authorList>
            <person name="Ryan C."/>
        </authorList>
    </citation>
    <scope>NUCLEOTIDE SEQUENCE [LARGE SCALE GENOMIC DNA]</scope>
</reference>
<keyword evidence="6" id="KW-0408">Iron</keyword>
<dbReference type="EC" id="1.13.11.20" evidence="3"/>
<dbReference type="Gene3D" id="2.60.120.10">
    <property type="entry name" value="Jelly Rolls"/>
    <property type="match status" value="1"/>
</dbReference>
<evidence type="ECO:0000313" key="10">
    <source>
        <dbReference type="Proteomes" id="UP001497457"/>
    </source>
</evidence>
<dbReference type="InterPro" id="IPR014710">
    <property type="entry name" value="RmlC-like_jellyroll"/>
</dbReference>
<evidence type="ECO:0000256" key="8">
    <source>
        <dbReference type="SAM" id="MobiDB-lite"/>
    </source>
</evidence>
<dbReference type="GO" id="GO:0046872">
    <property type="term" value="F:metal ion binding"/>
    <property type="evidence" value="ECO:0007669"/>
    <property type="project" value="UniProtKB-KW"/>
</dbReference>
<dbReference type="PANTHER" id="PTHR22966">
    <property type="entry name" value="2-AMINOETHANETHIOL DIOXYGENASE"/>
    <property type="match status" value="1"/>
</dbReference>
<evidence type="ECO:0000256" key="7">
    <source>
        <dbReference type="ARBA" id="ARBA00024284"/>
    </source>
</evidence>
<dbReference type="InterPro" id="IPR012864">
    <property type="entry name" value="PCO/ADO"/>
</dbReference>
<evidence type="ECO:0000256" key="5">
    <source>
        <dbReference type="ARBA" id="ARBA00023002"/>
    </source>
</evidence>
<dbReference type="GO" id="GO:0070483">
    <property type="term" value="P:detection of hypoxia"/>
    <property type="evidence" value="ECO:0007669"/>
    <property type="project" value="UniProtKB-ARBA"/>
</dbReference>
<keyword evidence="10" id="KW-1185">Reference proteome</keyword>
<dbReference type="InterPro" id="IPR011051">
    <property type="entry name" value="RmlC_Cupin_sf"/>
</dbReference>
<evidence type="ECO:0000256" key="3">
    <source>
        <dbReference type="ARBA" id="ARBA00013133"/>
    </source>
</evidence>
<gene>
    <name evidence="9" type="ORF">URODEC1_LOCUS64337</name>
</gene>
<dbReference type="SUPFAM" id="SSF51182">
    <property type="entry name" value="RmlC-like cupins"/>
    <property type="match status" value="1"/>
</dbReference>
<comment type="cofactor">
    <cofactor evidence="1">
        <name>Fe(2+)</name>
        <dbReference type="ChEBI" id="CHEBI:29033"/>
    </cofactor>
</comment>
<keyword evidence="4" id="KW-0479">Metal-binding</keyword>
<dbReference type="PANTHER" id="PTHR22966:SF68">
    <property type="entry name" value="CYSTEINE DIOXYGENASE"/>
    <property type="match status" value="1"/>
</dbReference>
<name>A0ABC9BJJ2_9POAL</name>
<evidence type="ECO:0000313" key="9">
    <source>
        <dbReference type="EMBL" id="CAL4999410.1"/>
    </source>
</evidence>